<dbReference type="EMBL" id="BPQB01000097">
    <property type="protein sequence ID" value="GJE98949.1"/>
    <property type="molecule type" value="Genomic_DNA"/>
</dbReference>
<evidence type="ECO:0000313" key="2">
    <source>
        <dbReference type="EMBL" id="GJE98949.1"/>
    </source>
</evidence>
<feature type="region of interest" description="Disordered" evidence="1">
    <location>
        <begin position="51"/>
        <end position="82"/>
    </location>
</feature>
<organism evidence="2 3">
    <name type="scientific">Phanerochaete sordida</name>
    <dbReference type="NCBI Taxonomy" id="48140"/>
    <lineage>
        <taxon>Eukaryota</taxon>
        <taxon>Fungi</taxon>
        <taxon>Dikarya</taxon>
        <taxon>Basidiomycota</taxon>
        <taxon>Agaricomycotina</taxon>
        <taxon>Agaricomycetes</taxon>
        <taxon>Polyporales</taxon>
        <taxon>Phanerochaetaceae</taxon>
        <taxon>Phanerochaete</taxon>
    </lineage>
</organism>
<proteinExistence type="predicted"/>
<keyword evidence="3" id="KW-1185">Reference proteome</keyword>
<feature type="compositionally biased region" description="Polar residues" evidence="1">
    <location>
        <begin position="141"/>
        <end position="153"/>
    </location>
</feature>
<sequence length="261" mass="28337">MPRGLEGYCALHIHQAKRRSLGTASGIPSFSDAKLLLRTPAKVALTFRAKNPRRIGKHTHTHDRVPPRTLASADSPAAPLRPREPLRALIAGLEAVERVCERVHKAPDSQRTPYLSVWQRPPGAPRSTRFPPSPHLARTPSARSAHSFTSPLTMTPPALAKTVARRESRKSTTGPRPSRSDYPSADALSSPLTTTLPVFAKPLARREARKSTNGPRPSSGVPDFDFDAATLVDEPLRGTSGYGAVPPVLAGQYARKIAQRR</sequence>
<protein>
    <submittedName>
        <fullName evidence="2">Uncharacterized protein</fullName>
    </submittedName>
</protein>
<comment type="caution">
    <text evidence="2">The sequence shown here is derived from an EMBL/GenBank/DDBJ whole genome shotgun (WGS) entry which is preliminary data.</text>
</comment>
<feature type="compositionally biased region" description="Basic residues" evidence="1">
    <location>
        <begin position="51"/>
        <end position="61"/>
    </location>
</feature>
<evidence type="ECO:0000256" key="1">
    <source>
        <dbReference type="SAM" id="MobiDB-lite"/>
    </source>
</evidence>
<gene>
    <name evidence="2" type="ORF">PsYK624_151870</name>
</gene>
<accession>A0A9P3LLQ6</accession>
<dbReference type="AlphaFoldDB" id="A0A9P3LLQ6"/>
<evidence type="ECO:0000313" key="3">
    <source>
        <dbReference type="Proteomes" id="UP000703269"/>
    </source>
</evidence>
<feature type="region of interest" description="Disordered" evidence="1">
    <location>
        <begin position="104"/>
        <end position="225"/>
    </location>
</feature>
<dbReference type="Proteomes" id="UP000703269">
    <property type="component" value="Unassembled WGS sequence"/>
</dbReference>
<name>A0A9P3LLQ6_9APHY</name>
<reference evidence="2 3" key="1">
    <citation type="submission" date="2021-08" db="EMBL/GenBank/DDBJ databases">
        <title>Draft Genome Sequence of Phanerochaete sordida strain YK-624.</title>
        <authorList>
            <person name="Mori T."/>
            <person name="Dohra H."/>
            <person name="Suzuki T."/>
            <person name="Kawagishi H."/>
            <person name="Hirai H."/>
        </authorList>
    </citation>
    <scope>NUCLEOTIDE SEQUENCE [LARGE SCALE GENOMIC DNA]</scope>
    <source>
        <strain evidence="2 3">YK-624</strain>
    </source>
</reference>